<keyword evidence="1" id="KW-1133">Transmembrane helix</keyword>
<protein>
    <submittedName>
        <fullName evidence="2">Uncharacterized protein</fullName>
    </submittedName>
</protein>
<dbReference type="Proteomes" id="UP001345219">
    <property type="component" value="Chromosome 16"/>
</dbReference>
<reference evidence="2 3" key="1">
    <citation type="journal article" date="2023" name="Hortic Res">
        <title>Pangenome of water caltrop reveals structural variations and asymmetric subgenome divergence after allopolyploidization.</title>
        <authorList>
            <person name="Zhang X."/>
            <person name="Chen Y."/>
            <person name="Wang L."/>
            <person name="Yuan Y."/>
            <person name="Fang M."/>
            <person name="Shi L."/>
            <person name="Lu R."/>
            <person name="Comes H.P."/>
            <person name="Ma Y."/>
            <person name="Chen Y."/>
            <person name="Huang G."/>
            <person name="Zhou Y."/>
            <person name="Zheng Z."/>
            <person name="Qiu Y."/>
        </authorList>
    </citation>
    <scope>NUCLEOTIDE SEQUENCE [LARGE SCALE GENOMIC DNA]</scope>
    <source>
        <tissue evidence="2">Roots</tissue>
    </source>
</reference>
<gene>
    <name evidence="2" type="ORF">SAY87_022222</name>
</gene>
<proteinExistence type="predicted"/>
<keyword evidence="1" id="KW-0472">Membrane</keyword>
<evidence type="ECO:0000256" key="1">
    <source>
        <dbReference type="SAM" id="Phobius"/>
    </source>
</evidence>
<dbReference type="EMBL" id="JAXIOK010000016">
    <property type="protein sequence ID" value="KAK4753424.1"/>
    <property type="molecule type" value="Genomic_DNA"/>
</dbReference>
<keyword evidence="3" id="KW-1185">Reference proteome</keyword>
<evidence type="ECO:0000313" key="3">
    <source>
        <dbReference type="Proteomes" id="UP001345219"/>
    </source>
</evidence>
<name>A0AAN7PT93_9MYRT</name>
<keyword evidence="1" id="KW-0812">Transmembrane</keyword>
<accession>A0AAN7PT93</accession>
<feature type="transmembrane region" description="Helical" evidence="1">
    <location>
        <begin position="69"/>
        <end position="88"/>
    </location>
</feature>
<evidence type="ECO:0000313" key="2">
    <source>
        <dbReference type="EMBL" id="KAK4753424.1"/>
    </source>
</evidence>
<organism evidence="2 3">
    <name type="scientific">Trapa incisa</name>
    <dbReference type="NCBI Taxonomy" id="236973"/>
    <lineage>
        <taxon>Eukaryota</taxon>
        <taxon>Viridiplantae</taxon>
        <taxon>Streptophyta</taxon>
        <taxon>Embryophyta</taxon>
        <taxon>Tracheophyta</taxon>
        <taxon>Spermatophyta</taxon>
        <taxon>Magnoliopsida</taxon>
        <taxon>eudicotyledons</taxon>
        <taxon>Gunneridae</taxon>
        <taxon>Pentapetalae</taxon>
        <taxon>rosids</taxon>
        <taxon>malvids</taxon>
        <taxon>Myrtales</taxon>
        <taxon>Lythraceae</taxon>
        <taxon>Trapa</taxon>
    </lineage>
</organism>
<comment type="caution">
    <text evidence="2">The sequence shown here is derived from an EMBL/GenBank/DDBJ whole genome shotgun (WGS) entry which is preliminary data.</text>
</comment>
<sequence>MGTSTLQKLALLGILGTMRRVQIFKAVASGSLPSNWLHEDVVMVKLSRTDDRSLQLLPEMFCFFRFSDAVVVALFSLTVEFIIVIVVAM</sequence>
<dbReference type="AlphaFoldDB" id="A0AAN7PT93"/>